<dbReference type="RefSeq" id="WP_206963859.1">
    <property type="nucleotide sequence ID" value="NZ_BAAAJJ010000002.1"/>
</dbReference>
<keyword evidence="3" id="KW-1185">Reference proteome</keyword>
<gene>
    <name evidence="2" type="ORF">J0695_22090</name>
</gene>
<name>A0A939F8B1_9ACTN</name>
<evidence type="ECO:0000313" key="3">
    <source>
        <dbReference type="Proteomes" id="UP000664167"/>
    </source>
</evidence>
<proteinExistence type="predicted"/>
<dbReference type="EMBL" id="JAFLRJ010000208">
    <property type="protein sequence ID" value="MBO0514461.1"/>
    <property type="molecule type" value="Genomic_DNA"/>
</dbReference>
<reference evidence="2" key="1">
    <citation type="submission" date="2021-03" db="EMBL/GenBank/DDBJ databases">
        <title>Streptomyces poriferae sp. nov., a novel marine sponge-derived Actinobacteria species with anti-MRSA activity.</title>
        <authorList>
            <person name="Sandoval-Powers M."/>
            <person name="Kralova S."/>
            <person name="Nguyen G.-S."/>
            <person name="Fawwal D."/>
            <person name="Degnes K."/>
            <person name="Klinkenberg G."/>
            <person name="Sletta H."/>
            <person name="Wentzel A."/>
            <person name="Liles M.R."/>
        </authorList>
    </citation>
    <scope>NUCLEOTIDE SEQUENCE</scope>
    <source>
        <strain evidence="2">DSM 41794</strain>
    </source>
</reference>
<organism evidence="2 3">
    <name type="scientific">Streptomyces beijiangensis</name>
    <dbReference type="NCBI Taxonomy" id="163361"/>
    <lineage>
        <taxon>Bacteria</taxon>
        <taxon>Bacillati</taxon>
        <taxon>Actinomycetota</taxon>
        <taxon>Actinomycetes</taxon>
        <taxon>Kitasatosporales</taxon>
        <taxon>Streptomycetaceae</taxon>
        <taxon>Streptomyces</taxon>
    </lineage>
</organism>
<keyword evidence="1" id="KW-0472">Membrane</keyword>
<protein>
    <submittedName>
        <fullName evidence="2">Uncharacterized protein</fullName>
    </submittedName>
</protein>
<feature type="transmembrane region" description="Helical" evidence="1">
    <location>
        <begin position="25"/>
        <end position="54"/>
    </location>
</feature>
<dbReference type="Proteomes" id="UP000664167">
    <property type="component" value="Unassembled WGS sequence"/>
</dbReference>
<evidence type="ECO:0000313" key="2">
    <source>
        <dbReference type="EMBL" id="MBO0514461.1"/>
    </source>
</evidence>
<evidence type="ECO:0000256" key="1">
    <source>
        <dbReference type="SAM" id="Phobius"/>
    </source>
</evidence>
<accession>A0A939F8B1</accession>
<dbReference type="AlphaFoldDB" id="A0A939F8B1"/>
<keyword evidence="1" id="KW-1133">Transmembrane helix</keyword>
<keyword evidence="1" id="KW-0812">Transmembrane</keyword>
<comment type="caution">
    <text evidence="2">The sequence shown here is derived from an EMBL/GenBank/DDBJ whole genome shotgun (WGS) entry which is preliminary data.</text>
</comment>
<sequence length="63" mass="6748">MNTMAADNSGRTQLWAVRAVQAVSLMLFALAIFGVLPPLSLLVPVALVVVTELVQRTTAVRRA</sequence>